<comment type="similarity">
    <text evidence="3 10">Belongs to the ALG6/ALG8 glucosyltransferase family.</text>
</comment>
<comment type="pathway">
    <text evidence="2 10">Protein modification; protein glycosylation.</text>
</comment>
<feature type="transmembrane region" description="Helical" evidence="10">
    <location>
        <begin position="56"/>
        <end position="76"/>
    </location>
</feature>
<evidence type="ECO:0000256" key="7">
    <source>
        <dbReference type="ARBA" id="ARBA00022824"/>
    </source>
</evidence>
<gene>
    <name evidence="11" type="ORF">BXYJ_LOCUS4806</name>
</gene>
<dbReference type="EC" id="2.4.1.-" evidence="10"/>
<evidence type="ECO:0000313" key="13">
    <source>
        <dbReference type="Proteomes" id="UP000659654"/>
    </source>
</evidence>
<dbReference type="EMBL" id="CAJFDI010000002">
    <property type="protein sequence ID" value="CAD5216980.1"/>
    <property type="molecule type" value="Genomic_DNA"/>
</dbReference>
<evidence type="ECO:0000256" key="9">
    <source>
        <dbReference type="ARBA" id="ARBA00023136"/>
    </source>
</evidence>
<evidence type="ECO:0000313" key="11">
    <source>
        <dbReference type="EMBL" id="CAD5216980.1"/>
    </source>
</evidence>
<feature type="transmembrane region" description="Helical" evidence="10">
    <location>
        <begin position="160"/>
        <end position="182"/>
    </location>
</feature>
<feature type="transmembrane region" description="Helical" evidence="10">
    <location>
        <begin position="340"/>
        <end position="363"/>
    </location>
</feature>
<dbReference type="PANTHER" id="PTHR12413">
    <property type="entry name" value="DOLICHYL GLYCOSYLTRANSFERASE"/>
    <property type="match status" value="1"/>
</dbReference>
<evidence type="ECO:0000313" key="12">
    <source>
        <dbReference type="Proteomes" id="UP000095284"/>
    </source>
</evidence>
<sequence>MSEERKPLATFGKSQVVEVFDEEIDPLHETIISDSVINQIVKEARRKNLQAKEEDLKTLGIVCFVVFLCFASVLPYSGENDPPKFGDYEAQRHWMEIAVNLPVTEWYENSTRNNLMYWGLDYPPLTAYHSWAIGKIAEVYNKSWVELETSRGHESPDHKFFMRCSVIFSMIILYLPTILEVYNGIGKSHANRIPMLYAALFFPGLIYIDSAHFQYNHICLGLALKSFLLMAKGNQILGSFLFVLALNFKQMALYYALPVFFFLLGRSLKKGFVGSIFNVAKLGITVLLIFLLLWSPFLADGRYLQVLHRVFPVARGLFEDKVASFWCVANVVVKFNKFPIGTMTIISTAATLLLSFPALLMLIGRPTERMFKLALVYVSLTFFLFSAQVHEKTILFVAMPIILHVHQYPVVVTDFLSTAAYSLFPLVFQENAIQSFPLFVIYHTFCLKQFPSTKLHITAMRVLNLIIFLTLAVGLVFISPPARYPYLWQLFFAFWSFLNYFYTWIFFFIQIIILYFEPTQKKKEE</sequence>
<reference evidence="14" key="1">
    <citation type="submission" date="2016-11" db="UniProtKB">
        <authorList>
            <consortium name="WormBaseParasite"/>
        </authorList>
    </citation>
    <scope>IDENTIFICATION</scope>
</reference>
<proteinExistence type="inferred from homology"/>
<keyword evidence="13" id="KW-1185">Reference proteome</keyword>
<evidence type="ECO:0000256" key="4">
    <source>
        <dbReference type="ARBA" id="ARBA00022676"/>
    </source>
</evidence>
<evidence type="ECO:0000256" key="2">
    <source>
        <dbReference type="ARBA" id="ARBA00004922"/>
    </source>
</evidence>
<feature type="transmembrane region" description="Helical" evidence="10">
    <location>
        <begin position="235"/>
        <end position="264"/>
    </location>
</feature>
<protein>
    <recommendedName>
        <fullName evidence="10">Alpha-1,3-glucosyltransferase</fullName>
        <ecNumber evidence="10">2.4.1.-</ecNumber>
    </recommendedName>
</protein>
<evidence type="ECO:0000256" key="1">
    <source>
        <dbReference type="ARBA" id="ARBA00004477"/>
    </source>
</evidence>
<evidence type="ECO:0000256" key="3">
    <source>
        <dbReference type="ARBA" id="ARBA00008715"/>
    </source>
</evidence>
<dbReference type="GO" id="GO:0042281">
    <property type="term" value="F:dolichyl pyrophosphate Man9GlcNAc2 alpha-1,3-glucosyltransferase activity"/>
    <property type="evidence" value="ECO:0007669"/>
    <property type="project" value="TreeGrafter"/>
</dbReference>
<evidence type="ECO:0000256" key="10">
    <source>
        <dbReference type="RuleBase" id="RU363110"/>
    </source>
</evidence>
<dbReference type="WBParaSite" id="BXY_1122800.1">
    <property type="protein sequence ID" value="BXY_1122800.1"/>
    <property type="gene ID" value="BXY_1122800"/>
</dbReference>
<feature type="transmembrane region" description="Helical" evidence="10">
    <location>
        <begin position="276"/>
        <end position="297"/>
    </location>
</feature>
<reference evidence="11" key="2">
    <citation type="submission" date="2020-09" db="EMBL/GenBank/DDBJ databases">
        <authorList>
            <person name="Kikuchi T."/>
        </authorList>
    </citation>
    <scope>NUCLEOTIDE SEQUENCE</scope>
    <source>
        <strain evidence="11">Ka4C1</strain>
    </source>
</reference>
<dbReference type="Proteomes" id="UP000659654">
    <property type="component" value="Unassembled WGS sequence"/>
</dbReference>
<dbReference type="GO" id="GO:0005789">
    <property type="term" value="C:endoplasmic reticulum membrane"/>
    <property type="evidence" value="ECO:0007669"/>
    <property type="project" value="UniProtKB-SubCell"/>
</dbReference>
<feature type="transmembrane region" description="Helical" evidence="10">
    <location>
        <begin position="194"/>
        <end position="215"/>
    </location>
</feature>
<dbReference type="AlphaFoldDB" id="A0A1I7SDX0"/>
<dbReference type="Proteomes" id="UP000095284">
    <property type="component" value="Unplaced"/>
</dbReference>
<evidence type="ECO:0000256" key="5">
    <source>
        <dbReference type="ARBA" id="ARBA00022679"/>
    </source>
</evidence>
<dbReference type="eggNOG" id="KOG2575">
    <property type="taxonomic scope" value="Eukaryota"/>
</dbReference>
<dbReference type="Proteomes" id="UP000582659">
    <property type="component" value="Unassembled WGS sequence"/>
</dbReference>
<keyword evidence="8 10" id="KW-1133">Transmembrane helix</keyword>
<dbReference type="SMR" id="A0A1I7SDX0"/>
<dbReference type="Pfam" id="PF03155">
    <property type="entry name" value="Alg6_Alg8"/>
    <property type="match status" value="1"/>
</dbReference>
<name>A0A1I7SDX0_BURXY</name>
<dbReference type="PANTHER" id="PTHR12413:SF1">
    <property type="entry name" value="DOLICHYL PYROPHOSPHATE MAN9GLCNAC2 ALPHA-1,3-GLUCOSYLTRANSFERASE"/>
    <property type="match status" value="1"/>
</dbReference>
<keyword evidence="6 10" id="KW-0812">Transmembrane</keyword>
<evidence type="ECO:0000313" key="14">
    <source>
        <dbReference type="WBParaSite" id="BXY_1122800.1"/>
    </source>
</evidence>
<dbReference type="EMBL" id="CAJFCV020000002">
    <property type="protein sequence ID" value="CAG9100340.1"/>
    <property type="molecule type" value="Genomic_DNA"/>
</dbReference>
<feature type="transmembrane region" description="Helical" evidence="10">
    <location>
        <begin position="492"/>
        <end position="516"/>
    </location>
</feature>
<dbReference type="UniPathway" id="UPA00378"/>
<comment type="subcellular location">
    <subcellularLocation>
        <location evidence="1 10">Endoplasmic reticulum membrane</location>
        <topology evidence="1 10">Multi-pass membrane protein</topology>
    </subcellularLocation>
</comment>
<dbReference type="InterPro" id="IPR004856">
    <property type="entry name" value="Glyco_trans_ALG6/ALG8"/>
</dbReference>
<keyword evidence="9 10" id="KW-0472">Membrane</keyword>
<keyword evidence="5 10" id="KW-0808">Transferase</keyword>
<organism evidence="12 14">
    <name type="scientific">Bursaphelenchus xylophilus</name>
    <name type="common">Pinewood nematode worm</name>
    <name type="synonym">Aphelenchoides xylophilus</name>
    <dbReference type="NCBI Taxonomy" id="6326"/>
    <lineage>
        <taxon>Eukaryota</taxon>
        <taxon>Metazoa</taxon>
        <taxon>Ecdysozoa</taxon>
        <taxon>Nematoda</taxon>
        <taxon>Chromadorea</taxon>
        <taxon>Rhabditida</taxon>
        <taxon>Tylenchina</taxon>
        <taxon>Tylenchomorpha</taxon>
        <taxon>Aphelenchoidea</taxon>
        <taxon>Aphelenchoididae</taxon>
        <taxon>Bursaphelenchus</taxon>
    </lineage>
</organism>
<feature type="transmembrane region" description="Helical" evidence="10">
    <location>
        <begin position="370"/>
        <end position="389"/>
    </location>
</feature>
<feature type="transmembrane region" description="Helical" evidence="10">
    <location>
        <begin position="462"/>
        <end position="480"/>
    </location>
</feature>
<dbReference type="OrthoDB" id="4983at2759"/>
<evidence type="ECO:0000256" key="6">
    <source>
        <dbReference type="ARBA" id="ARBA00022692"/>
    </source>
</evidence>
<accession>A0A1I7SDX0</accession>
<keyword evidence="7 10" id="KW-0256">Endoplasmic reticulum</keyword>
<keyword evidence="4 10" id="KW-0328">Glycosyltransferase</keyword>
<evidence type="ECO:0000256" key="8">
    <source>
        <dbReference type="ARBA" id="ARBA00022989"/>
    </source>
</evidence>